<organism evidence="2 3">
    <name type="scientific">Crepidotus variabilis</name>
    <dbReference type="NCBI Taxonomy" id="179855"/>
    <lineage>
        <taxon>Eukaryota</taxon>
        <taxon>Fungi</taxon>
        <taxon>Dikarya</taxon>
        <taxon>Basidiomycota</taxon>
        <taxon>Agaricomycotina</taxon>
        <taxon>Agaricomycetes</taxon>
        <taxon>Agaricomycetidae</taxon>
        <taxon>Agaricales</taxon>
        <taxon>Agaricineae</taxon>
        <taxon>Crepidotaceae</taxon>
        <taxon>Crepidotus</taxon>
    </lineage>
</organism>
<comment type="caution">
    <text evidence="2">The sequence shown here is derived from an EMBL/GenBank/DDBJ whole genome shotgun (WGS) entry which is preliminary data.</text>
</comment>
<proteinExistence type="predicted"/>
<sequence length="398" mass="43435">MSKRAVIIDDIDPSINYVGNSWHSDQGSRDSAGNFGPPFEHTLHGTDSSASLSFQFSGTTVKVYGSNNIRNDSGVLDPTWECFIDQQSIGASDPFPYVENNWPFCEKSLSDGPHTLTINGDDPALHYSQGWRPIGTAYMTQTNNTSLELEFTGVSVSLFTWVLSEYTGKPTSGSYAIDGSSPQTFDLNGHSDDNPITSYNQKLFDTPLLTMGRHHLSVVYNGNENTTPLTLEHFVVRNGTLSSSDNKDNIHSPVSANNAPVPTRSLTLATSSIPWPTHIDSVPTKKSIIGDIAGGVVLAVGVIAIVILGFVCLHRRRRSRNYRTFIEPFQLQCVNHASRHQSPLGWGQSHQYFQSKNASHNGLALGRKFGLNSSCNCNVCSNKATPSDGRSPLQYGHA</sequence>
<reference evidence="2" key="1">
    <citation type="submission" date="2020-11" db="EMBL/GenBank/DDBJ databases">
        <authorList>
            <consortium name="DOE Joint Genome Institute"/>
            <person name="Ahrendt S."/>
            <person name="Riley R."/>
            <person name="Andreopoulos W."/>
            <person name="Labutti K."/>
            <person name="Pangilinan J."/>
            <person name="Ruiz-Duenas F.J."/>
            <person name="Barrasa J.M."/>
            <person name="Sanchez-Garcia M."/>
            <person name="Camarero S."/>
            <person name="Miyauchi S."/>
            <person name="Serrano A."/>
            <person name="Linde D."/>
            <person name="Babiker R."/>
            <person name="Drula E."/>
            <person name="Ayuso-Fernandez I."/>
            <person name="Pacheco R."/>
            <person name="Padilla G."/>
            <person name="Ferreira P."/>
            <person name="Barriuso J."/>
            <person name="Kellner H."/>
            <person name="Castanera R."/>
            <person name="Alfaro M."/>
            <person name="Ramirez L."/>
            <person name="Pisabarro A.G."/>
            <person name="Kuo A."/>
            <person name="Tritt A."/>
            <person name="Lipzen A."/>
            <person name="He G."/>
            <person name="Yan M."/>
            <person name="Ng V."/>
            <person name="Cullen D."/>
            <person name="Martin F."/>
            <person name="Rosso M.-N."/>
            <person name="Henrissat B."/>
            <person name="Hibbett D."/>
            <person name="Martinez A.T."/>
            <person name="Grigoriev I.V."/>
        </authorList>
    </citation>
    <scope>NUCLEOTIDE SEQUENCE</scope>
    <source>
        <strain evidence="2">CBS 506.95</strain>
    </source>
</reference>
<keyword evidence="1" id="KW-0812">Transmembrane</keyword>
<dbReference type="Proteomes" id="UP000807306">
    <property type="component" value="Unassembled WGS sequence"/>
</dbReference>
<evidence type="ECO:0000256" key="1">
    <source>
        <dbReference type="SAM" id="Phobius"/>
    </source>
</evidence>
<dbReference type="Gene3D" id="2.60.120.260">
    <property type="entry name" value="Galactose-binding domain-like"/>
    <property type="match status" value="2"/>
</dbReference>
<dbReference type="OrthoDB" id="3052647at2759"/>
<feature type="transmembrane region" description="Helical" evidence="1">
    <location>
        <begin position="292"/>
        <end position="313"/>
    </location>
</feature>
<protein>
    <submittedName>
        <fullName evidence="2">Uncharacterized protein</fullName>
    </submittedName>
</protein>
<keyword evidence="3" id="KW-1185">Reference proteome</keyword>
<evidence type="ECO:0000313" key="2">
    <source>
        <dbReference type="EMBL" id="KAF9528097.1"/>
    </source>
</evidence>
<gene>
    <name evidence="2" type="ORF">CPB83DRAFT_883694</name>
</gene>
<keyword evidence="1" id="KW-1133">Transmembrane helix</keyword>
<keyword evidence="1" id="KW-0472">Membrane</keyword>
<name>A0A9P6EFF5_9AGAR</name>
<accession>A0A9P6EFF5</accession>
<dbReference type="EMBL" id="MU157855">
    <property type="protein sequence ID" value="KAF9528097.1"/>
    <property type="molecule type" value="Genomic_DNA"/>
</dbReference>
<dbReference type="AlphaFoldDB" id="A0A9P6EFF5"/>
<evidence type="ECO:0000313" key="3">
    <source>
        <dbReference type="Proteomes" id="UP000807306"/>
    </source>
</evidence>